<name>A0A915IJP6_ROMCU</name>
<dbReference type="AlphaFoldDB" id="A0A915IJP6"/>
<protein>
    <submittedName>
        <fullName evidence="2">Uncharacterized protein</fullName>
    </submittedName>
</protein>
<keyword evidence="1" id="KW-1185">Reference proteome</keyword>
<dbReference type="WBParaSite" id="nRc.2.0.1.t14084-RA">
    <property type="protein sequence ID" value="nRc.2.0.1.t14084-RA"/>
    <property type="gene ID" value="nRc.2.0.1.g14084"/>
</dbReference>
<proteinExistence type="predicted"/>
<accession>A0A915IJP6</accession>
<sequence>MDRGKLCGFNCISTGRMQKPNFSGATPKQCLSQNRIRGSQVSVRKVQLNTLVQIPEKYALSAGRIGDNRINTNKRCIFQYTLPWCHIRRTRTQFIDSIFDLFLKCHNHQIAPNVIRELKFQPSNPNNHHYLPQLRRHHYPQKIPHPTIACA</sequence>
<reference evidence="2" key="1">
    <citation type="submission" date="2022-11" db="UniProtKB">
        <authorList>
            <consortium name="WormBaseParasite"/>
        </authorList>
    </citation>
    <scope>IDENTIFICATION</scope>
</reference>
<evidence type="ECO:0000313" key="1">
    <source>
        <dbReference type="Proteomes" id="UP000887565"/>
    </source>
</evidence>
<evidence type="ECO:0000313" key="2">
    <source>
        <dbReference type="WBParaSite" id="nRc.2.0.1.t14084-RA"/>
    </source>
</evidence>
<dbReference type="Proteomes" id="UP000887565">
    <property type="component" value="Unplaced"/>
</dbReference>
<organism evidence="1 2">
    <name type="scientific">Romanomermis culicivorax</name>
    <name type="common">Nematode worm</name>
    <dbReference type="NCBI Taxonomy" id="13658"/>
    <lineage>
        <taxon>Eukaryota</taxon>
        <taxon>Metazoa</taxon>
        <taxon>Ecdysozoa</taxon>
        <taxon>Nematoda</taxon>
        <taxon>Enoplea</taxon>
        <taxon>Dorylaimia</taxon>
        <taxon>Mermithida</taxon>
        <taxon>Mermithoidea</taxon>
        <taxon>Mermithidae</taxon>
        <taxon>Romanomermis</taxon>
    </lineage>
</organism>